<evidence type="ECO:0008006" key="3">
    <source>
        <dbReference type="Google" id="ProtNLM"/>
    </source>
</evidence>
<dbReference type="Proteomes" id="UP000320888">
    <property type="component" value="Unassembled WGS sequence"/>
</dbReference>
<sequence length="63" mass="6714">MLGRSGLVTGHRAGRETRYAVVPARLGATARWLDRLAADWDHRLAAVTRPAEGETPPGPPASP</sequence>
<evidence type="ECO:0000313" key="1">
    <source>
        <dbReference type="EMBL" id="TSB31544.1"/>
    </source>
</evidence>
<gene>
    <name evidence="1" type="ORF">FNZ23_25740</name>
</gene>
<keyword evidence="2" id="KW-1185">Reference proteome</keyword>
<dbReference type="EMBL" id="VKLS01000496">
    <property type="protein sequence ID" value="TSB31544.1"/>
    <property type="molecule type" value="Genomic_DNA"/>
</dbReference>
<dbReference type="Gene3D" id="1.10.10.10">
    <property type="entry name" value="Winged helix-like DNA-binding domain superfamily/Winged helix DNA-binding domain"/>
    <property type="match status" value="1"/>
</dbReference>
<accession>A0A553YQT9</accession>
<dbReference type="OrthoDB" id="3630048at2"/>
<protein>
    <recommendedName>
        <fullName evidence="3">ArsR family transcriptional regulator</fullName>
    </recommendedName>
</protein>
<dbReference type="InterPro" id="IPR036388">
    <property type="entry name" value="WH-like_DNA-bd_sf"/>
</dbReference>
<evidence type="ECO:0000313" key="2">
    <source>
        <dbReference type="Proteomes" id="UP000320888"/>
    </source>
</evidence>
<dbReference type="AlphaFoldDB" id="A0A553YQT9"/>
<dbReference type="RefSeq" id="WP_143944505.1">
    <property type="nucleotide sequence ID" value="NZ_VKLS01000496.1"/>
</dbReference>
<proteinExistence type="predicted"/>
<comment type="caution">
    <text evidence="1">The sequence shown here is derived from an EMBL/GenBank/DDBJ whole genome shotgun (WGS) entry which is preliminary data.</text>
</comment>
<reference evidence="1 2" key="1">
    <citation type="submission" date="2019-07" db="EMBL/GenBank/DDBJ databases">
        <title>Draft genome for Streptomyces benahoarensis MZ03-48.</title>
        <authorList>
            <person name="Gonzalez-Pimentel J.L."/>
        </authorList>
    </citation>
    <scope>NUCLEOTIDE SEQUENCE [LARGE SCALE GENOMIC DNA]</scope>
    <source>
        <strain evidence="1 2">MZ03-48</strain>
    </source>
</reference>
<name>A0A553YQT9_9ACTN</name>
<organism evidence="1 2">
    <name type="scientific">Streptomyces benahoarensis</name>
    <dbReference type="NCBI Taxonomy" id="2595054"/>
    <lineage>
        <taxon>Bacteria</taxon>
        <taxon>Bacillati</taxon>
        <taxon>Actinomycetota</taxon>
        <taxon>Actinomycetes</taxon>
        <taxon>Kitasatosporales</taxon>
        <taxon>Streptomycetaceae</taxon>
        <taxon>Streptomyces</taxon>
    </lineage>
</organism>